<dbReference type="Proteomes" id="UP000054423">
    <property type="component" value="Unassembled WGS sequence"/>
</dbReference>
<gene>
    <name evidence="1" type="ORF">L917_17519</name>
</gene>
<proteinExistence type="predicted"/>
<accession>W2KAN7</accession>
<dbReference type="EMBL" id="KI682284">
    <property type="protein sequence ID" value="ETL82306.1"/>
    <property type="molecule type" value="Genomic_DNA"/>
</dbReference>
<evidence type="ECO:0000313" key="1">
    <source>
        <dbReference type="EMBL" id="ETL82306.1"/>
    </source>
</evidence>
<sequence>MKQTRLPLVSSSPRPSCTPLPCCRGCSRSRAVGPPRR</sequence>
<dbReference type="AlphaFoldDB" id="W2KAN7"/>
<reference evidence="1" key="1">
    <citation type="submission" date="2013-11" db="EMBL/GenBank/DDBJ databases">
        <title>The Genome Sequence of Phytophthora parasitica CHvinca01.</title>
        <authorList>
            <consortium name="The Broad Institute Genomics Platform"/>
            <person name="Russ C."/>
            <person name="Tyler B."/>
            <person name="Panabieres F."/>
            <person name="Shan W."/>
            <person name="Tripathy S."/>
            <person name="Grunwald N."/>
            <person name="Machado M."/>
            <person name="Johnson C.S."/>
            <person name="Arredondo F."/>
            <person name="Hong C."/>
            <person name="Coffey M."/>
            <person name="Young S.K."/>
            <person name="Zeng Q."/>
            <person name="Gargeya S."/>
            <person name="Fitzgerald M."/>
            <person name="Abouelleil A."/>
            <person name="Alvarado L."/>
            <person name="Chapman S.B."/>
            <person name="Gainer-Dewar J."/>
            <person name="Goldberg J."/>
            <person name="Griggs A."/>
            <person name="Gujja S."/>
            <person name="Hansen M."/>
            <person name="Howarth C."/>
            <person name="Imamovic A."/>
            <person name="Ireland A."/>
            <person name="Larimer J."/>
            <person name="McCowan C."/>
            <person name="Murphy C."/>
            <person name="Pearson M."/>
            <person name="Poon T.W."/>
            <person name="Priest M."/>
            <person name="Roberts A."/>
            <person name="Saif S."/>
            <person name="Shea T."/>
            <person name="Sykes S."/>
            <person name="Wortman J."/>
            <person name="Nusbaum C."/>
            <person name="Birren B."/>
        </authorList>
    </citation>
    <scope>NUCLEOTIDE SEQUENCE [LARGE SCALE GENOMIC DNA]</scope>
    <source>
        <strain evidence="1">CHvinca01</strain>
    </source>
</reference>
<organism evidence="1">
    <name type="scientific">Phytophthora nicotianae</name>
    <name type="common">Potato buckeye rot agent</name>
    <name type="synonym">Phytophthora parasitica</name>
    <dbReference type="NCBI Taxonomy" id="4792"/>
    <lineage>
        <taxon>Eukaryota</taxon>
        <taxon>Sar</taxon>
        <taxon>Stramenopiles</taxon>
        <taxon>Oomycota</taxon>
        <taxon>Peronosporomycetes</taxon>
        <taxon>Peronosporales</taxon>
        <taxon>Peronosporaceae</taxon>
        <taxon>Phytophthora</taxon>
    </lineage>
</organism>
<protein>
    <submittedName>
        <fullName evidence="1">Uncharacterized protein</fullName>
    </submittedName>
</protein>
<name>W2KAN7_PHYNI</name>